<dbReference type="Gene3D" id="1.10.443.10">
    <property type="entry name" value="Intergrase catalytic core"/>
    <property type="match status" value="1"/>
</dbReference>
<name>A0A7X5UM93_9PSEU</name>
<dbReference type="EMBL" id="JAAOYM010000001">
    <property type="protein sequence ID" value="NIJ10607.1"/>
    <property type="molecule type" value="Genomic_DNA"/>
</dbReference>
<dbReference type="Pfam" id="PF00589">
    <property type="entry name" value="Phage_integrase"/>
    <property type="match status" value="1"/>
</dbReference>
<feature type="compositionally biased region" description="Basic residues" evidence="4">
    <location>
        <begin position="22"/>
        <end position="31"/>
    </location>
</feature>
<feature type="domain" description="Tyr recombinase" evidence="5">
    <location>
        <begin position="177"/>
        <end position="375"/>
    </location>
</feature>
<evidence type="ECO:0000256" key="4">
    <source>
        <dbReference type="SAM" id="MobiDB-lite"/>
    </source>
</evidence>
<dbReference type="InterPro" id="IPR002104">
    <property type="entry name" value="Integrase_catalytic"/>
</dbReference>
<evidence type="ECO:0000259" key="5">
    <source>
        <dbReference type="PROSITE" id="PS51898"/>
    </source>
</evidence>
<reference evidence="6 7" key="1">
    <citation type="submission" date="2020-03" db="EMBL/GenBank/DDBJ databases">
        <title>Sequencing the genomes of 1000 actinobacteria strains.</title>
        <authorList>
            <person name="Klenk H.-P."/>
        </authorList>
    </citation>
    <scope>NUCLEOTIDE SEQUENCE [LARGE SCALE GENOMIC DNA]</scope>
    <source>
        <strain evidence="6 7">DSM 45685</strain>
    </source>
</reference>
<feature type="compositionally biased region" description="Basic and acidic residues" evidence="4">
    <location>
        <begin position="408"/>
        <end position="418"/>
    </location>
</feature>
<proteinExistence type="inferred from homology"/>
<feature type="region of interest" description="Disordered" evidence="4">
    <location>
        <begin position="387"/>
        <end position="418"/>
    </location>
</feature>
<feature type="region of interest" description="Disordered" evidence="4">
    <location>
        <begin position="1"/>
        <end position="35"/>
    </location>
</feature>
<keyword evidence="7" id="KW-1185">Reference proteome</keyword>
<dbReference type="PANTHER" id="PTHR30349:SF41">
    <property type="entry name" value="INTEGRASE_RECOMBINASE PROTEIN MJ0367-RELATED"/>
    <property type="match status" value="1"/>
</dbReference>
<dbReference type="PROSITE" id="PS51898">
    <property type="entry name" value="TYR_RECOMBINASE"/>
    <property type="match status" value="1"/>
</dbReference>
<dbReference type="InterPro" id="IPR010998">
    <property type="entry name" value="Integrase_recombinase_N"/>
</dbReference>
<dbReference type="SUPFAM" id="SSF56349">
    <property type="entry name" value="DNA breaking-rejoining enzymes"/>
    <property type="match status" value="1"/>
</dbReference>
<evidence type="ECO:0000256" key="3">
    <source>
        <dbReference type="ARBA" id="ARBA00023172"/>
    </source>
</evidence>
<evidence type="ECO:0000313" key="6">
    <source>
        <dbReference type="EMBL" id="NIJ10607.1"/>
    </source>
</evidence>
<evidence type="ECO:0000256" key="2">
    <source>
        <dbReference type="ARBA" id="ARBA00023125"/>
    </source>
</evidence>
<organism evidence="6 7">
    <name type="scientific">Saccharomonospora amisosensis</name>
    <dbReference type="NCBI Taxonomy" id="1128677"/>
    <lineage>
        <taxon>Bacteria</taxon>
        <taxon>Bacillati</taxon>
        <taxon>Actinomycetota</taxon>
        <taxon>Actinomycetes</taxon>
        <taxon>Pseudonocardiales</taxon>
        <taxon>Pseudonocardiaceae</taxon>
        <taxon>Saccharomonospora</taxon>
    </lineage>
</organism>
<dbReference type="GO" id="GO:0003677">
    <property type="term" value="F:DNA binding"/>
    <property type="evidence" value="ECO:0007669"/>
    <property type="project" value="UniProtKB-KW"/>
</dbReference>
<dbReference type="GO" id="GO:0006310">
    <property type="term" value="P:DNA recombination"/>
    <property type="evidence" value="ECO:0007669"/>
    <property type="project" value="UniProtKB-KW"/>
</dbReference>
<dbReference type="InterPro" id="IPR011010">
    <property type="entry name" value="DNA_brk_join_enz"/>
</dbReference>
<sequence>MASAEKLPSGRWRGVYRDSGGKKRTVKGTFRRKADAREAAQEAEVKARRTAAANDGTLSARTSWGAWWEIVSQTREFESDAGRIEQQLVRSYVLPRWRDVPLNKIAQRDIQKWVEQLERGKAPVDMVDPKFVQRPLSASYVQRVYSPFRVSITRALDEGILDASPCAGVKLPKRQKRPKVYMSADEATKLAGKLRPDYADAVLFMIDTGLRPGELTGLHAHRVDLVNAVLTVAEVFVFRQKRIRPWPKDRDAREVPLSARAVEIARRRLAGRDPREPCGVEHMRGEKCAHPLVFLTEAGKPLNRDILGFHLRKAAEAVGVHGKSGYALRRGFATRLAEGGLDVFQLAEVMGHSDINLSREYVQQTSTARARVLAALGEAPTLSVVDNGGVGQRGTRRGTNLDNQALREASKTEDGNVG</sequence>
<accession>A0A7X5UM93</accession>
<comment type="caution">
    <text evidence="6">The sequence shown here is derived from an EMBL/GenBank/DDBJ whole genome shotgun (WGS) entry which is preliminary data.</text>
</comment>
<evidence type="ECO:0000313" key="7">
    <source>
        <dbReference type="Proteomes" id="UP000545493"/>
    </source>
</evidence>
<protein>
    <submittedName>
        <fullName evidence="6">Integrase</fullName>
    </submittedName>
</protein>
<dbReference type="GO" id="GO:0015074">
    <property type="term" value="P:DNA integration"/>
    <property type="evidence" value="ECO:0007669"/>
    <property type="project" value="InterPro"/>
</dbReference>
<dbReference type="RefSeq" id="WP_167166833.1">
    <property type="nucleotide sequence ID" value="NZ_JAAOYM010000001.1"/>
</dbReference>
<dbReference type="InterPro" id="IPR050090">
    <property type="entry name" value="Tyrosine_recombinase_XerCD"/>
</dbReference>
<dbReference type="AlphaFoldDB" id="A0A7X5UM93"/>
<dbReference type="Gene3D" id="1.10.150.130">
    <property type="match status" value="1"/>
</dbReference>
<evidence type="ECO:0000256" key="1">
    <source>
        <dbReference type="ARBA" id="ARBA00008857"/>
    </source>
</evidence>
<dbReference type="InterPro" id="IPR013762">
    <property type="entry name" value="Integrase-like_cat_sf"/>
</dbReference>
<dbReference type="PANTHER" id="PTHR30349">
    <property type="entry name" value="PHAGE INTEGRASE-RELATED"/>
    <property type="match status" value="1"/>
</dbReference>
<gene>
    <name evidence="6" type="ORF">FHU38_000951</name>
</gene>
<dbReference type="Proteomes" id="UP000545493">
    <property type="component" value="Unassembled WGS sequence"/>
</dbReference>
<keyword evidence="2" id="KW-0238">DNA-binding</keyword>
<keyword evidence="3" id="KW-0233">DNA recombination</keyword>
<comment type="similarity">
    <text evidence="1">Belongs to the 'phage' integrase family.</text>
</comment>